<dbReference type="SUPFAM" id="SSF56399">
    <property type="entry name" value="ADP-ribosylation"/>
    <property type="match status" value="1"/>
</dbReference>
<keyword evidence="2" id="KW-1185">Reference proteome</keyword>
<evidence type="ECO:0008006" key="3">
    <source>
        <dbReference type="Google" id="ProtNLM"/>
    </source>
</evidence>
<dbReference type="PANTHER" id="PTHR34129:SF1">
    <property type="entry name" value="DUF952 DOMAIN-CONTAINING PROTEIN"/>
    <property type="match status" value="1"/>
</dbReference>
<organism evidence="1 2">
    <name type="scientific">Rhodovibrio sodomensis</name>
    <dbReference type="NCBI Taxonomy" id="1088"/>
    <lineage>
        <taxon>Bacteria</taxon>
        <taxon>Pseudomonadati</taxon>
        <taxon>Pseudomonadota</taxon>
        <taxon>Alphaproteobacteria</taxon>
        <taxon>Rhodospirillales</taxon>
        <taxon>Rhodovibrionaceae</taxon>
        <taxon>Rhodovibrio</taxon>
    </lineage>
</organism>
<dbReference type="Proteomes" id="UP001296873">
    <property type="component" value="Unassembled WGS sequence"/>
</dbReference>
<proteinExistence type="predicted"/>
<comment type="caution">
    <text evidence="1">The sequence shown here is derived from an EMBL/GenBank/DDBJ whole genome shotgun (WGS) entry which is preliminary data.</text>
</comment>
<protein>
    <recommendedName>
        <fullName evidence="3">DUF952 domain-containing protein</fullName>
    </recommendedName>
</protein>
<dbReference type="Gene3D" id="3.20.170.20">
    <property type="entry name" value="Protein of unknown function DUF952"/>
    <property type="match status" value="1"/>
</dbReference>
<name>A0ABS1DFF1_9PROT</name>
<evidence type="ECO:0000313" key="1">
    <source>
        <dbReference type="EMBL" id="MBK1668662.1"/>
    </source>
</evidence>
<accession>A0ABS1DFF1</accession>
<evidence type="ECO:0000313" key="2">
    <source>
        <dbReference type="Proteomes" id="UP001296873"/>
    </source>
</evidence>
<dbReference type="RefSeq" id="WP_200340983.1">
    <property type="nucleotide sequence ID" value="NZ_NRRL01000028.1"/>
</dbReference>
<gene>
    <name evidence="1" type="ORF">CKO28_11540</name>
</gene>
<dbReference type="EMBL" id="NRRL01000028">
    <property type="protein sequence ID" value="MBK1668662.1"/>
    <property type="molecule type" value="Genomic_DNA"/>
</dbReference>
<dbReference type="InterPro" id="IPR009297">
    <property type="entry name" value="DUF952"/>
</dbReference>
<reference evidence="1 2" key="1">
    <citation type="journal article" date="2020" name="Microorganisms">
        <title>Osmotic Adaptation and Compatible Solute Biosynthesis of Phototrophic Bacteria as Revealed from Genome Analyses.</title>
        <authorList>
            <person name="Imhoff J.F."/>
            <person name="Rahn T."/>
            <person name="Kunzel S."/>
            <person name="Keller A."/>
            <person name="Neulinger S.C."/>
        </authorList>
    </citation>
    <scope>NUCLEOTIDE SEQUENCE [LARGE SCALE GENOMIC DNA]</scope>
    <source>
        <strain evidence="1 2">DSM 9895</strain>
    </source>
</reference>
<dbReference type="Pfam" id="PF06108">
    <property type="entry name" value="DUF952"/>
    <property type="match status" value="1"/>
</dbReference>
<sequence>MASVIFHVCPWEAWRAARAEGVYRGGPLDRRDGFIHFSTPGTLAGTLATHLAGQPGLCLLEVAADALGDALVWEESRDRTLFPHLYAALDPAVVRSVHDLPLDAAGRHVLPAHARPGTADPGAARPDGAG</sequence>
<dbReference type="PANTHER" id="PTHR34129">
    <property type="entry name" value="BLR1139 PROTEIN"/>
    <property type="match status" value="1"/>
</dbReference>